<gene>
    <name evidence="3" type="primary">flgA</name>
    <name evidence="3" type="ORF">Kalk_11260</name>
</gene>
<dbReference type="AlphaFoldDB" id="A0A2K9LKW3"/>
<dbReference type="PANTHER" id="PTHR36307:SF1">
    <property type="entry name" value="FLAGELLA BASAL BODY P-RING FORMATION PROTEIN FLGA"/>
    <property type="match status" value="1"/>
</dbReference>
<keyword evidence="3" id="KW-0969">Cilium</keyword>
<keyword evidence="3" id="KW-0966">Cell projection</keyword>
<keyword evidence="4" id="KW-1185">Reference proteome</keyword>
<keyword evidence="1" id="KW-0732">Signal</keyword>
<feature type="signal peptide" evidence="1">
    <location>
        <begin position="1"/>
        <end position="25"/>
    </location>
</feature>
<evidence type="ECO:0000313" key="3">
    <source>
        <dbReference type="EMBL" id="AUM12968.1"/>
    </source>
</evidence>
<keyword evidence="3" id="KW-0282">Flagellum</keyword>
<dbReference type="KEGG" id="kak:Kalk_11260"/>
<evidence type="ECO:0000259" key="2">
    <source>
        <dbReference type="Pfam" id="PF13144"/>
    </source>
</evidence>
<dbReference type="Gene3D" id="2.30.30.760">
    <property type="match status" value="1"/>
</dbReference>
<dbReference type="Proteomes" id="UP000235116">
    <property type="component" value="Chromosome"/>
</dbReference>
<evidence type="ECO:0000313" key="4">
    <source>
        <dbReference type="Proteomes" id="UP000235116"/>
    </source>
</evidence>
<organism evidence="3 4">
    <name type="scientific">Ketobacter alkanivorans</name>
    <dbReference type="NCBI Taxonomy" id="1917421"/>
    <lineage>
        <taxon>Bacteria</taxon>
        <taxon>Pseudomonadati</taxon>
        <taxon>Pseudomonadota</taxon>
        <taxon>Gammaproteobacteria</taxon>
        <taxon>Pseudomonadales</taxon>
        <taxon>Ketobacteraceae</taxon>
        <taxon>Ketobacter</taxon>
    </lineage>
</organism>
<evidence type="ECO:0000256" key="1">
    <source>
        <dbReference type="SAM" id="SignalP"/>
    </source>
</evidence>
<dbReference type="InterPro" id="IPR039246">
    <property type="entry name" value="Flagellar_FlgA"/>
</dbReference>
<reference evidence="4" key="1">
    <citation type="submission" date="2017-08" db="EMBL/GenBank/DDBJ databases">
        <title>Direct submision.</title>
        <authorList>
            <person name="Kim S.-J."/>
            <person name="Rhee S.-K."/>
        </authorList>
    </citation>
    <scope>NUCLEOTIDE SEQUENCE [LARGE SCALE GENOMIC DNA]</scope>
    <source>
        <strain evidence="4">GI5</strain>
    </source>
</reference>
<dbReference type="EMBL" id="CP022684">
    <property type="protein sequence ID" value="AUM12968.1"/>
    <property type="molecule type" value="Genomic_DNA"/>
</dbReference>
<dbReference type="Pfam" id="PF13144">
    <property type="entry name" value="ChapFlgA"/>
    <property type="match status" value="1"/>
</dbReference>
<proteinExistence type="predicted"/>
<accession>A0A2K9LKW3</accession>
<dbReference type="NCBIfam" id="TIGR03170">
    <property type="entry name" value="flgA_cterm"/>
    <property type="match status" value="1"/>
</dbReference>
<name>A0A2K9LKW3_9GAMM</name>
<dbReference type="GO" id="GO:0044780">
    <property type="term" value="P:bacterial-type flagellum assembly"/>
    <property type="evidence" value="ECO:0007669"/>
    <property type="project" value="InterPro"/>
</dbReference>
<sequence length="322" mass="36221">MVFFIRCLAAVCASLSTFWAPHVFAAKPSLVVEVLPIVSIEKPVVEFHEIANVYAPRELRKSISQLKVSIPSALVARDVFVDRELEDIISGKLEEKGVAFYEVLGPSRVLNRKRVTIDKDRLRKAAAEYLYEYFKDNYPSIKIRGYQPTLSGVVIQDNIDMRVIRMDKPYSSHCVWADVDDRVYRECFDVRVMAEVFLADRDIKIDEQLKPLDVKNVLIDVAALKHGTLTHSDLAEGVLVNHDMQRDQPIFKDSVRKRSPVSRSSTVELVSQVGAVSIVTQAVALDDGEIGEKVRVKMEHSEVELVGVVKESNIVLVSRGSI</sequence>
<feature type="domain" description="Flagella basal body P-ring formation protein FlgA SAF" evidence="2">
    <location>
        <begin position="195"/>
        <end position="316"/>
    </location>
</feature>
<protein>
    <submittedName>
        <fullName evidence="3">Flagella basal body P-ring formation protein FlgA</fullName>
    </submittedName>
</protein>
<dbReference type="PANTHER" id="PTHR36307">
    <property type="entry name" value="FLAGELLA BASAL BODY P-RING FORMATION PROTEIN FLGA"/>
    <property type="match status" value="1"/>
</dbReference>
<dbReference type="InterPro" id="IPR017585">
    <property type="entry name" value="SAF_FlgA"/>
</dbReference>
<feature type="chain" id="PRO_5014966447" evidence="1">
    <location>
        <begin position="26"/>
        <end position="322"/>
    </location>
</feature>